<keyword evidence="3" id="KW-1185">Reference proteome</keyword>
<comment type="caution">
    <text evidence="2">The sequence shown here is derived from an EMBL/GenBank/DDBJ whole genome shotgun (WGS) entry which is preliminary data.</text>
</comment>
<dbReference type="InterPro" id="IPR032710">
    <property type="entry name" value="NTF2-like_dom_sf"/>
</dbReference>
<dbReference type="Pfam" id="PF12680">
    <property type="entry name" value="SnoaL_2"/>
    <property type="match status" value="1"/>
</dbReference>
<evidence type="ECO:0000313" key="2">
    <source>
        <dbReference type="EMBL" id="GAB60198.1"/>
    </source>
</evidence>
<gene>
    <name evidence="2" type="ORF">RNAN_3217</name>
</gene>
<protein>
    <recommendedName>
        <fullName evidence="1">SnoaL-like domain-containing protein</fullName>
    </recommendedName>
</protein>
<dbReference type="SUPFAM" id="SSF54427">
    <property type="entry name" value="NTF2-like"/>
    <property type="match status" value="1"/>
</dbReference>
<accession>I1E1M0</accession>
<dbReference type="RefSeq" id="WP_008223533.1">
    <property type="nucleotide sequence ID" value="NZ_BAFK01000023.1"/>
</dbReference>
<evidence type="ECO:0000259" key="1">
    <source>
        <dbReference type="Pfam" id="PF12680"/>
    </source>
</evidence>
<dbReference type="Proteomes" id="UP000004374">
    <property type="component" value="Unassembled WGS sequence"/>
</dbReference>
<dbReference type="InterPro" id="IPR037401">
    <property type="entry name" value="SnoaL-like"/>
</dbReference>
<dbReference type="EMBL" id="BAFK01000023">
    <property type="protein sequence ID" value="GAB60198.1"/>
    <property type="molecule type" value="Genomic_DNA"/>
</dbReference>
<dbReference type="AlphaFoldDB" id="I1E1M0"/>
<evidence type="ECO:0000313" key="3">
    <source>
        <dbReference type="Proteomes" id="UP000004374"/>
    </source>
</evidence>
<dbReference type="Gene3D" id="3.10.450.50">
    <property type="match status" value="1"/>
</dbReference>
<organism evidence="2 3">
    <name type="scientific">Rheinheimera nanhaiensis E407-8</name>
    <dbReference type="NCBI Taxonomy" id="562729"/>
    <lineage>
        <taxon>Bacteria</taxon>
        <taxon>Pseudomonadati</taxon>
        <taxon>Pseudomonadota</taxon>
        <taxon>Gammaproteobacteria</taxon>
        <taxon>Chromatiales</taxon>
        <taxon>Chromatiaceae</taxon>
        <taxon>Rheinheimera</taxon>
    </lineage>
</organism>
<feature type="domain" description="SnoaL-like" evidence="1">
    <location>
        <begin position="14"/>
        <end position="115"/>
    </location>
</feature>
<proteinExistence type="predicted"/>
<name>I1E1M0_9GAMM</name>
<sequence>MTTIACPRIDQFLQFYNALSGKNLQSLQQLYHPQVVFIDPVHKIHGRDALSSYFSHAYERLAHCEFIGQDKLEQDNHGFLSWRMQFSHPAISKDKLIVVEGCSVLRWQDGQIIYHRDYYDLSEMVYQHLPVIGWLTSKVKQRMANS</sequence>
<dbReference type="STRING" id="562729.RNAN_3217"/>
<reference evidence="2 3" key="1">
    <citation type="journal article" date="2012" name="J. Bacteriol.">
        <title>Genome Sequence of the Protease-Producing Bacterium Rheinheimera nanhaiensis E407-8T, Isolated from Deep-Sea Sediment of the South China Sea.</title>
        <authorList>
            <person name="Zhang X.-Y."/>
            <person name="Zhang Y.-J."/>
            <person name="Qin Q.-L."/>
            <person name="Xie B.-B."/>
            <person name="Chen X.-L."/>
            <person name="Zhou B.-C."/>
            <person name="Zhang Y.-Z."/>
        </authorList>
    </citation>
    <scope>NUCLEOTIDE SEQUENCE [LARGE SCALE GENOMIC DNA]</scope>
    <source>
        <strain evidence="2 3">E407-8</strain>
    </source>
</reference>